<feature type="domain" description="NADPH-dependent FMN reductase-like" evidence="3">
    <location>
        <begin position="43"/>
        <end position="100"/>
    </location>
</feature>
<comment type="caution">
    <text evidence="4">The sequence shown here is derived from an EMBL/GenBank/DDBJ whole genome shotgun (WGS) entry which is preliminary data.</text>
</comment>
<accession>X0YPH3</accession>
<dbReference type="Gene3D" id="3.40.50.360">
    <property type="match status" value="1"/>
</dbReference>
<name>X0YPH3_9ZZZZ</name>
<evidence type="ECO:0000313" key="4">
    <source>
        <dbReference type="EMBL" id="GAG58105.1"/>
    </source>
</evidence>
<dbReference type="InterPro" id="IPR005025">
    <property type="entry name" value="FMN_Rdtase-like_dom"/>
</dbReference>
<evidence type="ECO:0000256" key="1">
    <source>
        <dbReference type="ARBA" id="ARBA00022630"/>
    </source>
</evidence>
<gene>
    <name evidence="4" type="ORF">S01H4_13927</name>
</gene>
<protein>
    <recommendedName>
        <fullName evidence="3">NADPH-dependent FMN reductase-like domain-containing protein</fullName>
    </recommendedName>
</protein>
<organism evidence="4">
    <name type="scientific">marine sediment metagenome</name>
    <dbReference type="NCBI Taxonomy" id="412755"/>
    <lineage>
        <taxon>unclassified sequences</taxon>
        <taxon>metagenomes</taxon>
        <taxon>ecological metagenomes</taxon>
    </lineage>
</organism>
<dbReference type="GO" id="GO:0016491">
    <property type="term" value="F:oxidoreductase activity"/>
    <property type="evidence" value="ECO:0007669"/>
    <property type="project" value="InterPro"/>
</dbReference>
<dbReference type="SUPFAM" id="SSF52218">
    <property type="entry name" value="Flavoproteins"/>
    <property type="match status" value="1"/>
</dbReference>
<dbReference type="PANTHER" id="PTHR43278">
    <property type="entry name" value="NAD(P)H-DEPENDENT FMN-CONTAINING OXIDOREDUCTASE YWQN-RELATED"/>
    <property type="match status" value="1"/>
</dbReference>
<evidence type="ECO:0000256" key="2">
    <source>
        <dbReference type="ARBA" id="ARBA00022643"/>
    </source>
</evidence>
<dbReference type="PANTHER" id="PTHR43278:SF2">
    <property type="entry name" value="IRON-SULFUR FLAVOPROTEIN"/>
    <property type="match status" value="1"/>
</dbReference>
<dbReference type="AlphaFoldDB" id="X0YPH3"/>
<keyword evidence="2" id="KW-0288">FMN</keyword>
<keyword evidence="1" id="KW-0285">Flavoprotein</keyword>
<dbReference type="InterPro" id="IPR029039">
    <property type="entry name" value="Flavoprotein-like_sf"/>
</dbReference>
<reference evidence="4" key="1">
    <citation type="journal article" date="2014" name="Front. Microbiol.">
        <title>High frequency of phylogenetically diverse reductive dehalogenase-homologous genes in deep subseafloor sedimentary metagenomes.</title>
        <authorList>
            <person name="Kawai M."/>
            <person name="Futagami T."/>
            <person name="Toyoda A."/>
            <person name="Takaki Y."/>
            <person name="Nishi S."/>
            <person name="Hori S."/>
            <person name="Arai W."/>
            <person name="Tsubouchi T."/>
            <person name="Morono Y."/>
            <person name="Uchiyama I."/>
            <person name="Ito T."/>
            <person name="Fujiyama A."/>
            <person name="Inagaki F."/>
            <person name="Takami H."/>
        </authorList>
    </citation>
    <scope>NUCLEOTIDE SEQUENCE</scope>
    <source>
        <strain evidence="4">Expedition CK06-06</strain>
    </source>
</reference>
<evidence type="ECO:0000259" key="3">
    <source>
        <dbReference type="Pfam" id="PF03358"/>
    </source>
</evidence>
<dbReference type="EMBL" id="BART01006121">
    <property type="protein sequence ID" value="GAG58105.1"/>
    <property type="molecule type" value="Genomic_DNA"/>
</dbReference>
<proteinExistence type="predicted"/>
<sequence length="187" mass="20663">MRGKVIEGCKSKAEVKVNKFFIVDKKIDYCTGCMTCVFPPPGTKKCVIEDDMAGILDRMRESDAYIFGTPNHMHTITAPLLNFLSRMMPLFEMELEFDDKGKMMGGAISSTLKKRKSAVVISQGDPFFSSALVYEVINSNLSDFGLKRIGDVISRANLLKGTVSEKEHDLQSAFDVGVQMATTTGWG</sequence>
<dbReference type="InterPro" id="IPR051796">
    <property type="entry name" value="ISF_SsuE-like"/>
</dbReference>
<dbReference type="Pfam" id="PF03358">
    <property type="entry name" value="FMN_red"/>
    <property type="match status" value="1"/>
</dbReference>